<dbReference type="Proteomes" id="UP001445076">
    <property type="component" value="Unassembled WGS sequence"/>
</dbReference>
<evidence type="ECO:0000313" key="3">
    <source>
        <dbReference type="EMBL" id="KAK8745877.1"/>
    </source>
</evidence>
<accession>A0AAW0XNB0</accession>
<dbReference type="EMBL" id="JARKIK010000018">
    <property type="protein sequence ID" value="KAK8745877.1"/>
    <property type="molecule type" value="Genomic_DNA"/>
</dbReference>
<keyword evidence="4" id="KW-1185">Reference proteome</keyword>
<comment type="caution">
    <text evidence="3">The sequence shown here is derived from an EMBL/GenBank/DDBJ whole genome shotgun (WGS) entry which is preliminary data.</text>
</comment>
<dbReference type="AlphaFoldDB" id="A0AAW0XNB0"/>
<evidence type="ECO:0008006" key="5">
    <source>
        <dbReference type="Google" id="ProtNLM"/>
    </source>
</evidence>
<feature type="signal peptide" evidence="2">
    <location>
        <begin position="1"/>
        <end position="19"/>
    </location>
</feature>
<name>A0AAW0XNB0_CHEQU</name>
<evidence type="ECO:0000313" key="4">
    <source>
        <dbReference type="Proteomes" id="UP001445076"/>
    </source>
</evidence>
<organism evidence="3 4">
    <name type="scientific">Cherax quadricarinatus</name>
    <name type="common">Australian red claw crayfish</name>
    <dbReference type="NCBI Taxonomy" id="27406"/>
    <lineage>
        <taxon>Eukaryota</taxon>
        <taxon>Metazoa</taxon>
        <taxon>Ecdysozoa</taxon>
        <taxon>Arthropoda</taxon>
        <taxon>Crustacea</taxon>
        <taxon>Multicrustacea</taxon>
        <taxon>Malacostraca</taxon>
        <taxon>Eumalacostraca</taxon>
        <taxon>Eucarida</taxon>
        <taxon>Decapoda</taxon>
        <taxon>Pleocyemata</taxon>
        <taxon>Astacidea</taxon>
        <taxon>Parastacoidea</taxon>
        <taxon>Parastacidae</taxon>
        <taxon>Cherax</taxon>
    </lineage>
</organism>
<gene>
    <name evidence="3" type="ORF">OTU49_000067</name>
</gene>
<feature type="region of interest" description="Disordered" evidence="1">
    <location>
        <begin position="80"/>
        <end position="103"/>
    </location>
</feature>
<proteinExistence type="predicted"/>
<evidence type="ECO:0000256" key="2">
    <source>
        <dbReference type="SAM" id="SignalP"/>
    </source>
</evidence>
<sequence length="103" mass="11307">MAVCMMMVVTLALVPVASQVLFNLHVMADAMEGCTLARNTPDVNTVNAFLAETSKSECMGGPMRNKKLSVLPRHHVVPSETPVGVKHNIPPSPRFTRNYKTSW</sequence>
<protein>
    <recommendedName>
        <fullName evidence="5">Secreted protein</fullName>
    </recommendedName>
</protein>
<feature type="chain" id="PRO_5043553260" description="Secreted protein" evidence="2">
    <location>
        <begin position="20"/>
        <end position="103"/>
    </location>
</feature>
<keyword evidence="2" id="KW-0732">Signal</keyword>
<reference evidence="3 4" key="1">
    <citation type="journal article" date="2024" name="BMC Genomics">
        <title>Genome assembly of redclaw crayfish (Cherax quadricarinatus) provides insights into its immune adaptation and hypoxia tolerance.</title>
        <authorList>
            <person name="Liu Z."/>
            <person name="Zheng J."/>
            <person name="Li H."/>
            <person name="Fang K."/>
            <person name="Wang S."/>
            <person name="He J."/>
            <person name="Zhou D."/>
            <person name="Weng S."/>
            <person name="Chi M."/>
            <person name="Gu Z."/>
            <person name="He J."/>
            <person name="Li F."/>
            <person name="Wang M."/>
        </authorList>
    </citation>
    <scope>NUCLEOTIDE SEQUENCE [LARGE SCALE GENOMIC DNA]</scope>
    <source>
        <strain evidence="3">ZL_2023a</strain>
    </source>
</reference>
<evidence type="ECO:0000256" key="1">
    <source>
        <dbReference type="SAM" id="MobiDB-lite"/>
    </source>
</evidence>